<dbReference type="PANTHER" id="PTHR43047:SF72">
    <property type="entry name" value="OSMOSENSING HISTIDINE PROTEIN KINASE SLN1"/>
    <property type="match status" value="1"/>
</dbReference>
<feature type="coiled-coil region" evidence="11">
    <location>
        <begin position="523"/>
        <end position="550"/>
    </location>
</feature>
<reference evidence="18" key="1">
    <citation type="journal article" date="2019" name="Int. J. Syst. Evol. Microbiol.">
        <title>The Global Catalogue of Microorganisms (GCM) 10K type strain sequencing project: providing services to taxonomists for standard genome sequencing and annotation.</title>
        <authorList>
            <consortium name="The Broad Institute Genomics Platform"/>
            <consortium name="The Broad Institute Genome Sequencing Center for Infectious Disease"/>
            <person name="Wu L."/>
            <person name="Ma J."/>
        </authorList>
    </citation>
    <scope>NUCLEOTIDE SEQUENCE [LARGE SCALE GENOMIC DNA]</scope>
    <source>
        <strain evidence="18">KCTC 52449</strain>
    </source>
</reference>
<protein>
    <recommendedName>
        <fullName evidence="3">histidine kinase</fullName>
        <ecNumber evidence="3">2.7.13.3</ecNumber>
    </recommendedName>
</protein>
<comment type="subcellular location">
    <subcellularLocation>
        <location evidence="2">Membrane</location>
    </subcellularLocation>
</comment>
<dbReference type="Pfam" id="PF03924">
    <property type="entry name" value="CHASE"/>
    <property type="match status" value="1"/>
</dbReference>
<dbReference type="RefSeq" id="WP_241155742.1">
    <property type="nucleotide sequence ID" value="NZ_JBHRSX010000006.1"/>
</dbReference>
<dbReference type="InterPro" id="IPR013767">
    <property type="entry name" value="PAS_fold"/>
</dbReference>
<dbReference type="Pfam" id="PF00989">
    <property type="entry name" value="PAS"/>
    <property type="match status" value="1"/>
</dbReference>
<evidence type="ECO:0000259" key="13">
    <source>
        <dbReference type="PROSITE" id="PS50110"/>
    </source>
</evidence>
<feature type="domain" description="PAS" evidence="14">
    <location>
        <begin position="396"/>
        <end position="447"/>
    </location>
</feature>
<dbReference type="SMART" id="SM00448">
    <property type="entry name" value="REC"/>
    <property type="match status" value="1"/>
</dbReference>
<feature type="domain" description="Histidine kinase" evidence="12">
    <location>
        <begin position="550"/>
        <end position="766"/>
    </location>
</feature>
<evidence type="ECO:0000256" key="5">
    <source>
        <dbReference type="ARBA" id="ARBA00022679"/>
    </source>
</evidence>
<dbReference type="Pfam" id="PF00512">
    <property type="entry name" value="HisKA"/>
    <property type="match status" value="1"/>
</dbReference>
<feature type="domain" description="CHASE" evidence="16">
    <location>
        <begin position="160"/>
        <end position="261"/>
    </location>
</feature>
<evidence type="ECO:0000256" key="7">
    <source>
        <dbReference type="ARBA" id="ARBA00022777"/>
    </source>
</evidence>
<dbReference type="Proteomes" id="UP001595477">
    <property type="component" value="Unassembled WGS sequence"/>
</dbReference>
<evidence type="ECO:0000256" key="11">
    <source>
        <dbReference type="SAM" id="Coils"/>
    </source>
</evidence>
<feature type="coiled-coil region" evidence="11">
    <location>
        <begin position="348"/>
        <end position="380"/>
    </location>
</feature>
<dbReference type="CDD" id="cd00082">
    <property type="entry name" value="HisKA"/>
    <property type="match status" value="1"/>
</dbReference>
<dbReference type="Pfam" id="PF00072">
    <property type="entry name" value="Response_reg"/>
    <property type="match status" value="1"/>
</dbReference>
<dbReference type="SMART" id="SM01079">
    <property type="entry name" value="CHASE"/>
    <property type="match status" value="1"/>
</dbReference>
<evidence type="ECO:0000256" key="9">
    <source>
        <dbReference type="ARBA" id="ARBA00023136"/>
    </source>
</evidence>
<dbReference type="Pfam" id="PF02518">
    <property type="entry name" value="HATPase_c"/>
    <property type="match status" value="1"/>
</dbReference>
<dbReference type="InterPro" id="IPR005467">
    <property type="entry name" value="His_kinase_dom"/>
</dbReference>
<name>A0ABV7JR72_9ALTE</name>
<dbReference type="CDD" id="cd17546">
    <property type="entry name" value="REC_hyHK_CKI1_RcsC-like"/>
    <property type="match status" value="1"/>
</dbReference>
<dbReference type="SUPFAM" id="SSF55785">
    <property type="entry name" value="PYP-like sensor domain (PAS domain)"/>
    <property type="match status" value="1"/>
</dbReference>
<dbReference type="SUPFAM" id="SSF52172">
    <property type="entry name" value="CheY-like"/>
    <property type="match status" value="1"/>
</dbReference>
<dbReference type="InterPro" id="IPR011006">
    <property type="entry name" value="CheY-like_superfamily"/>
</dbReference>
<dbReference type="PROSITE" id="PS50109">
    <property type="entry name" value="HIS_KIN"/>
    <property type="match status" value="1"/>
</dbReference>
<evidence type="ECO:0000256" key="4">
    <source>
        <dbReference type="ARBA" id="ARBA00022553"/>
    </source>
</evidence>
<keyword evidence="18" id="KW-1185">Reference proteome</keyword>
<keyword evidence="4 10" id="KW-0597">Phosphoprotein</keyword>
<dbReference type="SUPFAM" id="SSF55874">
    <property type="entry name" value="ATPase domain of HSP90 chaperone/DNA topoisomerase II/histidine kinase"/>
    <property type="match status" value="1"/>
</dbReference>
<evidence type="ECO:0000259" key="16">
    <source>
        <dbReference type="PROSITE" id="PS50839"/>
    </source>
</evidence>
<dbReference type="Gene3D" id="3.30.565.10">
    <property type="entry name" value="Histidine kinase-like ATPase, C-terminal domain"/>
    <property type="match status" value="1"/>
</dbReference>
<dbReference type="PRINTS" id="PR00344">
    <property type="entry name" value="BCTRLSENSOR"/>
</dbReference>
<dbReference type="SMART" id="SM00091">
    <property type="entry name" value="PAS"/>
    <property type="match status" value="1"/>
</dbReference>
<dbReference type="InterPro" id="IPR000014">
    <property type="entry name" value="PAS"/>
</dbReference>
<keyword evidence="7" id="KW-0418">Kinase</keyword>
<evidence type="ECO:0000256" key="6">
    <source>
        <dbReference type="ARBA" id="ARBA00022692"/>
    </source>
</evidence>
<evidence type="ECO:0000259" key="12">
    <source>
        <dbReference type="PROSITE" id="PS50109"/>
    </source>
</evidence>
<dbReference type="Gene3D" id="3.40.50.2300">
    <property type="match status" value="1"/>
</dbReference>
<keyword evidence="6" id="KW-0812">Transmembrane</keyword>
<dbReference type="PROSITE" id="PS50110">
    <property type="entry name" value="RESPONSE_REGULATORY"/>
    <property type="match status" value="1"/>
</dbReference>
<comment type="catalytic activity">
    <reaction evidence="1">
        <text>ATP + protein L-histidine = ADP + protein N-phospho-L-histidine.</text>
        <dbReference type="EC" id="2.7.13.3"/>
    </reaction>
</comment>
<dbReference type="InterPro" id="IPR036097">
    <property type="entry name" value="HisK_dim/P_sf"/>
</dbReference>
<dbReference type="InterPro" id="IPR001789">
    <property type="entry name" value="Sig_transdc_resp-reg_receiver"/>
</dbReference>
<dbReference type="Gene3D" id="3.30.450.350">
    <property type="entry name" value="CHASE domain"/>
    <property type="match status" value="1"/>
</dbReference>
<keyword evidence="11" id="KW-0175">Coiled coil</keyword>
<dbReference type="EC" id="2.7.13.3" evidence="3"/>
<evidence type="ECO:0000256" key="8">
    <source>
        <dbReference type="ARBA" id="ARBA00022989"/>
    </source>
</evidence>
<dbReference type="PANTHER" id="PTHR43047">
    <property type="entry name" value="TWO-COMPONENT HISTIDINE PROTEIN KINASE"/>
    <property type="match status" value="1"/>
</dbReference>
<gene>
    <name evidence="17" type="ORF">ACFOEW_02055</name>
</gene>
<dbReference type="SUPFAM" id="SSF47384">
    <property type="entry name" value="Homodimeric domain of signal transducing histidine kinase"/>
    <property type="match status" value="1"/>
</dbReference>
<organism evidence="17 18">
    <name type="scientific">Alteromonas oceani</name>
    <dbReference type="NCBI Taxonomy" id="2071609"/>
    <lineage>
        <taxon>Bacteria</taxon>
        <taxon>Pseudomonadati</taxon>
        <taxon>Pseudomonadota</taxon>
        <taxon>Gammaproteobacteria</taxon>
        <taxon>Alteromonadales</taxon>
        <taxon>Alteromonadaceae</taxon>
        <taxon>Alteromonas/Salinimonas group</taxon>
        <taxon>Alteromonas</taxon>
    </lineage>
</organism>
<comment type="caution">
    <text evidence="17">The sequence shown here is derived from an EMBL/GenBank/DDBJ whole genome shotgun (WGS) entry which is preliminary data.</text>
</comment>
<sequence>MNFVEYKSMSVKDLRRASIQSSISKSVWLPLIVLVIGYLYATEVGKSYEAQRGQLITDALERRLAQISEAVNDRVSLYAYGLSSLKASIVAVGIDNLHYDYVQTYARSQNYSQQYPGARGFGFIRRVEVTDFAEFMARARLDRPDKQFELRTLTPHTNSYFIIQYIMPEHANLQAIGLDIGSETMRRRSAEKAAKSNSTQLTAPITLVQANKKRLQGFLIMQPVYNTLNVPEGDDPRMDALVGWSYAPLLIDEVLSSVSGLRDDVMLTIDDISAGEALTFFGRHQDGSLDALKIQQTLQLFGRDWRLSLTPNQAFIDGLRLPSRQQAFNNTLAIVTSLALVIFSLHIVLSRRADAKRYERELAEANQRALELNNEKLEGEVAARTYEIAQANILQRRILESAGYALIATDNEGLITAFNPAAEKLIGYRTEEMVGKQTPAVFHLYEEMEARAAELSEELGRPIEPGFDVFVEKVIDGNTDINNWTYVRKDGSRVPVRLSATSLFDEDGKLFGFLGIAYDLTPQLKREQELKEARLQAEQANEAKSSFLANMSHEIRTPLNGIYGALQLIRRSDAGEQHGGLLDKAIYSTRNLSRIINDILDFSKIEAGKISIDPHRFSLSTMLDGLQSDMSMLAGNKPVALIFENLANHDVWIGDAVRIRQVLLNIGTNAIKFTEQGKVTISARNTASDELLFSITDTGQGMTKDALDRLFDRFEQADSSTTRKYGGTGLGMAITQSLVHLMHGKIRVVSTPGEGSRFIVTLPVVKAAGDVLDAAPDTNDKEPDLSHSMILVAEDNEINRSVMEAMLADTRATIYFAENGLEAVEFVNKKCPGLVLMDIQMPVMDGVEACKKIKLHHPDLPVIAVTANAMAADVELYHEEGFDGYLSKPVDVGQLNAVLAQYLTVETE</sequence>
<evidence type="ECO:0000256" key="3">
    <source>
        <dbReference type="ARBA" id="ARBA00012438"/>
    </source>
</evidence>
<dbReference type="InterPro" id="IPR006189">
    <property type="entry name" value="CHASE_dom"/>
</dbReference>
<dbReference type="PROSITE" id="PS50839">
    <property type="entry name" value="CHASE"/>
    <property type="match status" value="1"/>
</dbReference>
<evidence type="ECO:0000256" key="10">
    <source>
        <dbReference type="PROSITE-ProRule" id="PRU00169"/>
    </source>
</evidence>
<feature type="domain" description="PAC" evidence="15">
    <location>
        <begin position="480"/>
        <end position="532"/>
    </location>
</feature>
<dbReference type="InterPro" id="IPR001610">
    <property type="entry name" value="PAC"/>
</dbReference>
<evidence type="ECO:0000256" key="1">
    <source>
        <dbReference type="ARBA" id="ARBA00000085"/>
    </source>
</evidence>
<dbReference type="Gene3D" id="3.30.450.20">
    <property type="entry name" value="PAS domain"/>
    <property type="match status" value="1"/>
</dbReference>
<dbReference type="InterPro" id="IPR003594">
    <property type="entry name" value="HATPase_dom"/>
</dbReference>
<dbReference type="InterPro" id="IPR004358">
    <property type="entry name" value="Sig_transdc_His_kin-like_C"/>
</dbReference>
<dbReference type="InterPro" id="IPR035965">
    <property type="entry name" value="PAS-like_dom_sf"/>
</dbReference>
<dbReference type="PROSITE" id="PS50113">
    <property type="entry name" value="PAC"/>
    <property type="match status" value="1"/>
</dbReference>
<dbReference type="CDD" id="cd16922">
    <property type="entry name" value="HATPase_EvgS-ArcB-TorS-like"/>
    <property type="match status" value="1"/>
</dbReference>
<dbReference type="InterPro" id="IPR003661">
    <property type="entry name" value="HisK_dim/P_dom"/>
</dbReference>
<proteinExistence type="predicted"/>
<evidence type="ECO:0000313" key="17">
    <source>
        <dbReference type="EMBL" id="MFC3200600.1"/>
    </source>
</evidence>
<dbReference type="SMART" id="SM00388">
    <property type="entry name" value="HisKA"/>
    <property type="match status" value="1"/>
</dbReference>
<dbReference type="InterPro" id="IPR036890">
    <property type="entry name" value="HATPase_C_sf"/>
</dbReference>
<dbReference type="CDD" id="cd00130">
    <property type="entry name" value="PAS"/>
    <property type="match status" value="1"/>
</dbReference>
<keyword evidence="5" id="KW-0808">Transferase</keyword>
<keyword evidence="9" id="KW-0472">Membrane</keyword>
<accession>A0ABV7JR72</accession>
<dbReference type="Gene3D" id="1.10.287.130">
    <property type="match status" value="1"/>
</dbReference>
<dbReference type="SMART" id="SM00387">
    <property type="entry name" value="HATPase_c"/>
    <property type="match status" value="1"/>
</dbReference>
<evidence type="ECO:0000313" key="18">
    <source>
        <dbReference type="Proteomes" id="UP001595477"/>
    </source>
</evidence>
<dbReference type="PROSITE" id="PS50112">
    <property type="entry name" value="PAS"/>
    <property type="match status" value="1"/>
</dbReference>
<dbReference type="SMART" id="SM00086">
    <property type="entry name" value="PAC"/>
    <property type="match status" value="1"/>
</dbReference>
<evidence type="ECO:0000256" key="2">
    <source>
        <dbReference type="ARBA" id="ARBA00004370"/>
    </source>
</evidence>
<dbReference type="InterPro" id="IPR042240">
    <property type="entry name" value="CHASE_sf"/>
</dbReference>
<feature type="domain" description="Response regulatory" evidence="13">
    <location>
        <begin position="789"/>
        <end position="903"/>
    </location>
</feature>
<dbReference type="InterPro" id="IPR000700">
    <property type="entry name" value="PAS-assoc_C"/>
</dbReference>
<dbReference type="EMBL" id="JBHRSX010000006">
    <property type="protein sequence ID" value="MFC3200600.1"/>
    <property type="molecule type" value="Genomic_DNA"/>
</dbReference>
<evidence type="ECO:0000259" key="15">
    <source>
        <dbReference type="PROSITE" id="PS50113"/>
    </source>
</evidence>
<evidence type="ECO:0000259" key="14">
    <source>
        <dbReference type="PROSITE" id="PS50112"/>
    </source>
</evidence>
<keyword evidence="8" id="KW-1133">Transmembrane helix</keyword>
<feature type="modified residue" description="4-aspartylphosphate" evidence="10">
    <location>
        <position position="838"/>
    </location>
</feature>
<dbReference type="NCBIfam" id="TIGR00229">
    <property type="entry name" value="sensory_box"/>
    <property type="match status" value="1"/>
</dbReference>